<evidence type="ECO:0000256" key="1">
    <source>
        <dbReference type="ARBA" id="ARBA00004442"/>
    </source>
</evidence>
<evidence type="ECO:0000256" key="2">
    <source>
        <dbReference type="ARBA" id="ARBA00010248"/>
    </source>
</evidence>
<evidence type="ECO:0000313" key="16">
    <source>
        <dbReference type="Proteomes" id="UP001169862"/>
    </source>
</evidence>
<evidence type="ECO:0000256" key="4">
    <source>
        <dbReference type="ARBA" id="ARBA00022452"/>
    </source>
</evidence>
<comment type="subunit">
    <text evidence="10">Interacts with TamB to form the translocation and assembly module (TAM).</text>
</comment>
<dbReference type="Pfam" id="PF17243">
    <property type="entry name" value="POTRA_TamA_1"/>
    <property type="match status" value="1"/>
</dbReference>
<dbReference type="Gene3D" id="2.40.160.50">
    <property type="entry name" value="membrane protein fhac: a member of the omp85/tpsb transporter family"/>
    <property type="match status" value="1"/>
</dbReference>
<accession>A0AAW7XGN1</accession>
<feature type="domain" description="TamA POTRA" evidence="14">
    <location>
        <begin position="29"/>
        <end position="107"/>
    </location>
</feature>
<dbReference type="PANTHER" id="PTHR12815:SF47">
    <property type="entry name" value="TRANSLOCATION AND ASSEMBLY MODULE SUBUNIT TAMA"/>
    <property type="match status" value="1"/>
</dbReference>
<dbReference type="PANTHER" id="PTHR12815">
    <property type="entry name" value="SORTING AND ASSEMBLY MACHINERY SAMM50 PROTEIN FAMILY MEMBER"/>
    <property type="match status" value="1"/>
</dbReference>
<feature type="domain" description="POTRA" evidence="13">
    <location>
        <begin position="197"/>
        <end position="268"/>
    </location>
</feature>
<comment type="similarity">
    <text evidence="2">Belongs to the TamA family.</text>
</comment>
<dbReference type="GO" id="GO:0009306">
    <property type="term" value="P:protein secretion"/>
    <property type="evidence" value="ECO:0007669"/>
    <property type="project" value="TreeGrafter"/>
</dbReference>
<keyword evidence="7" id="KW-0472">Membrane</keyword>
<evidence type="ECO:0000256" key="5">
    <source>
        <dbReference type="ARBA" id="ARBA00022692"/>
    </source>
</evidence>
<name>A0AAW7XGN1_9GAMM</name>
<evidence type="ECO:0000256" key="8">
    <source>
        <dbReference type="ARBA" id="ARBA00023237"/>
    </source>
</evidence>
<dbReference type="RefSeq" id="WP_303549537.1">
    <property type="nucleotide sequence ID" value="NZ_JAUOPG010000004.1"/>
</dbReference>
<keyword evidence="5" id="KW-0812">Transmembrane</keyword>
<reference evidence="15" key="1">
    <citation type="submission" date="2023-07" db="EMBL/GenBank/DDBJ databases">
        <title>Genome content predicts the carbon catabolic preferences of heterotrophic bacteria.</title>
        <authorList>
            <person name="Gralka M."/>
        </authorList>
    </citation>
    <scope>NUCLEOTIDE SEQUENCE</scope>
    <source>
        <strain evidence="15">I2M16</strain>
    </source>
</reference>
<evidence type="ECO:0000256" key="9">
    <source>
        <dbReference type="ARBA" id="ARBA00033063"/>
    </source>
</evidence>
<dbReference type="InterPro" id="IPR039910">
    <property type="entry name" value="D15-like"/>
</dbReference>
<dbReference type="GO" id="GO:0009279">
    <property type="term" value="C:cell outer membrane"/>
    <property type="evidence" value="ECO:0007669"/>
    <property type="project" value="UniProtKB-SubCell"/>
</dbReference>
<dbReference type="Gene3D" id="3.10.20.310">
    <property type="entry name" value="membrane protein fhac"/>
    <property type="match status" value="3"/>
</dbReference>
<feature type="chain" id="PRO_5044003962" description="Translocation and assembly module subunit TamA" evidence="11">
    <location>
        <begin position="24"/>
        <end position="581"/>
    </location>
</feature>
<dbReference type="EMBL" id="JAUOPG010000004">
    <property type="protein sequence ID" value="MDO6453332.1"/>
    <property type="molecule type" value="Genomic_DNA"/>
</dbReference>
<evidence type="ECO:0000313" key="15">
    <source>
        <dbReference type="EMBL" id="MDO6453332.1"/>
    </source>
</evidence>
<evidence type="ECO:0000256" key="11">
    <source>
        <dbReference type="SAM" id="SignalP"/>
    </source>
</evidence>
<evidence type="ECO:0000256" key="7">
    <source>
        <dbReference type="ARBA" id="ARBA00023136"/>
    </source>
</evidence>
<dbReference type="GO" id="GO:0097347">
    <property type="term" value="C:TAM protein secretion complex"/>
    <property type="evidence" value="ECO:0007669"/>
    <property type="project" value="TreeGrafter"/>
</dbReference>
<feature type="signal peptide" evidence="11">
    <location>
        <begin position="1"/>
        <end position="23"/>
    </location>
</feature>
<comment type="subcellular location">
    <subcellularLocation>
        <location evidence="1">Cell outer membrane</location>
    </subcellularLocation>
</comment>
<evidence type="ECO:0000259" key="14">
    <source>
        <dbReference type="Pfam" id="PF17243"/>
    </source>
</evidence>
<dbReference type="InterPro" id="IPR035243">
    <property type="entry name" value="TamA_POTRA_Dom_1"/>
</dbReference>
<dbReference type="Pfam" id="PF01103">
    <property type="entry name" value="Omp85"/>
    <property type="match status" value="1"/>
</dbReference>
<gene>
    <name evidence="15" type="ORF">Q4490_07120</name>
</gene>
<dbReference type="Proteomes" id="UP001169862">
    <property type="component" value="Unassembled WGS sequence"/>
</dbReference>
<dbReference type="AlphaFoldDB" id="A0AAW7XGN1"/>
<dbReference type="Pfam" id="PF07244">
    <property type="entry name" value="POTRA"/>
    <property type="match status" value="1"/>
</dbReference>
<sequence length="581" mass="63903">MSRYRSRAIVCFLVSLWAFTSNASAAKLDVVIQGVEGKVADNVKAFLTIESLNGETFTSESRVRYLNRKAEDEIRTALQPFGYYNPIITSELKDGPDVWVATYSIVPGNPIPYGKVDIAIDGAAAEDVVFKRLLASTPVKPGNPLIHSEYDGLKSQILSLAAERGYHEGEVTKSQVLVKIDSYTADVQLHFASGPRYSIGQVNFSDSPISEKLLTRYLPFEEGQAVKTSELVDLQTNLLDSDYFSRVEVRPLWSDASNQQVPIDIILEPQKRTRYEAGGGYGTDTGARVRLGVTRRWVNSLGHQLSGDVQLSQITNSASLEYAIPGQNPMTERYTINLNYEDEHSDTVDSESLSIGVSEQWQWKQWQMVTSLQYEEETYTLDGETDSSTLLYPLFSASTVSTGNRLNVKNGYRLSGQIIGGADSVLSDTNFVQVQASGKVIHSLTDQVRVLARVEAGITATDDFDKIPASHRFYAGGDTSVRGYSYQSLGPKGDDGDVVGGPNLLVGSLETDYRFTGSDWGVAAFIDMGNAYEDADLSLKTGVGFGVRWFSPIGPIRLDLGFPQNNSDDRFRIHFTLGADL</sequence>
<evidence type="ECO:0000256" key="6">
    <source>
        <dbReference type="ARBA" id="ARBA00022729"/>
    </source>
</evidence>
<evidence type="ECO:0000259" key="12">
    <source>
        <dbReference type="Pfam" id="PF01103"/>
    </source>
</evidence>
<dbReference type="InterPro" id="IPR010827">
    <property type="entry name" value="BamA/TamA_POTRA"/>
</dbReference>
<evidence type="ECO:0000256" key="3">
    <source>
        <dbReference type="ARBA" id="ARBA00015419"/>
    </source>
</evidence>
<proteinExistence type="inferred from homology"/>
<comment type="caution">
    <text evidence="15">The sequence shown here is derived from an EMBL/GenBank/DDBJ whole genome shotgun (WGS) entry which is preliminary data.</text>
</comment>
<keyword evidence="8" id="KW-0998">Cell outer membrane</keyword>
<evidence type="ECO:0000259" key="13">
    <source>
        <dbReference type="Pfam" id="PF07244"/>
    </source>
</evidence>
<feature type="domain" description="Bacterial surface antigen (D15)" evidence="12">
    <location>
        <begin position="302"/>
        <end position="579"/>
    </location>
</feature>
<evidence type="ECO:0000256" key="10">
    <source>
        <dbReference type="ARBA" id="ARBA00093548"/>
    </source>
</evidence>
<keyword evidence="4" id="KW-1134">Transmembrane beta strand</keyword>
<protein>
    <recommendedName>
        <fullName evidence="3">Translocation and assembly module subunit TamA</fullName>
    </recommendedName>
    <alternativeName>
        <fullName evidence="9">Autotransporter assembly factor TamA</fullName>
    </alternativeName>
</protein>
<organism evidence="15 16">
    <name type="scientific">Neptunomonas phycophila</name>
    <dbReference type="NCBI Taxonomy" id="1572645"/>
    <lineage>
        <taxon>Bacteria</taxon>
        <taxon>Pseudomonadati</taxon>
        <taxon>Pseudomonadota</taxon>
        <taxon>Gammaproteobacteria</taxon>
        <taxon>Oceanospirillales</taxon>
        <taxon>Oceanospirillaceae</taxon>
        <taxon>Neptunomonas</taxon>
    </lineage>
</organism>
<keyword evidence="6 11" id="KW-0732">Signal</keyword>
<dbReference type="InterPro" id="IPR000184">
    <property type="entry name" value="Bac_surfAg_D15"/>
</dbReference>